<keyword evidence="2" id="KW-1185">Reference proteome</keyword>
<dbReference type="InterPro" id="IPR046136">
    <property type="entry name" value="DUF6138"/>
</dbReference>
<evidence type="ECO:0000313" key="2">
    <source>
        <dbReference type="Proteomes" id="UP001256827"/>
    </source>
</evidence>
<dbReference type="Proteomes" id="UP001256827">
    <property type="component" value="Chromosome"/>
</dbReference>
<protein>
    <submittedName>
        <fullName evidence="1">DUF6138 family protein</fullName>
    </submittedName>
</protein>
<dbReference type="EMBL" id="CP134050">
    <property type="protein sequence ID" value="WNC12154.1"/>
    <property type="molecule type" value="Genomic_DNA"/>
</dbReference>
<proteinExistence type="predicted"/>
<sequence length="478" mass="55446">MNTNHDTILEEMKQAIDDWFACIRATDAEAIVKRTTLQAGLHDYALLEYTDGRASVTDIPLDFPSSDRMGGYGETVGELTEDEVRKQFIPQLAAYVREKLDSLSSTALIDYRFTFAGKFAHKEGEVDLPILVYVDDRKREQLLQAICAYIQTRLDTGNHPTKPLETFFLSRHLLDDGLFPELEPQRIISLFDRILELNRGNRERLAEHSGYIGRALQDWVEETFLPRYFERQQTPWRSSEYTKKIGVSLEDDKEGQIDLLLYTAVWILRYEPSYMRTKGIGFLERAVELGNKKASRFMKEGSGVLPVELASRRDELVECQANDVFATVTIVIKQEAEESYRRALRFLVNLLKQGFPKSYMIQLKSGAKQFLPVKGLAKSGTHRFFANALAYPNLYPLLEEYAREAMEPFEWYGDAEGEKNCMPGTYAVFGLGWRIDTTFPLWRHTWEWSMKSINPFKISSRRHFWRNTACVRKRYPLW</sequence>
<reference evidence="1 2" key="1">
    <citation type="submission" date="2023-09" db="EMBL/GenBank/DDBJ databases">
        <title>Complete Genome and Methylome dissection of Bacillus brevis NEB573 original source of BbsI restriction endonuclease.</title>
        <authorList>
            <person name="Fomenkov A."/>
            <person name="Roberts R.D."/>
        </authorList>
    </citation>
    <scope>NUCLEOTIDE SEQUENCE [LARGE SCALE GENOMIC DNA]</scope>
    <source>
        <strain evidence="1 2">NEB573</strain>
    </source>
</reference>
<name>A0ABY9SX28_BREBE</name>
<gene>
    <name evidence="1" type="ORF">RGB73_15530</name>
</gene>
<organism evidence="1 2">
    <name type="scientific">Brevibacillus brevis</name>
    <name type="common">Bacillus brevis</name>
    <dbReference type="NCBI Taxonomy" id="1393"/>
    <lineage>
        <taxon>Bacteria</taxon>
        <taxon>Bacillati</taxon>
        <taxon>Bacillota</taxon>
        <taxon>Bacilli</taxon>
        <taxon>Bacillales</taxon>
        <taxon>Paenibacillaceae</taxon>
        <taxon>Brevibacillus</taxon>
    </lineage>
</organism>
<dbReference type="Pfam" id="PF19635">
    <property type="entry name" value="DUF6138"/>
    <property type="match status" value="1"/>
</dbReference>
<evidence type="ECO:0000313" key="1">
    <source>
        <dbReference type="EMBL" id="WNC12154.1"/>
    </source>
</evidence>
<accession>A0ABY9SX28</accession>